<feature type="chain" id="PRO_5045016620" description="Outer membrane lipoprotein Blc" evidence="2">
    <location>
        <begin position="20"/>
        <end position="186"/>
    </location>
</feature>
<feature type="signal peptide" evidence="2">
    <location>
        <begin position="1"/>
        <end position="19"/>
    </location>
</feature>
<dbReference type="PANTHER" id="PTHR10612">
    <property type="entry name" value="APOLIPOPROTEIN D"/>
    <property type="match status" value="1"/>
</dbReference>
<dbReference type="InterPro" id="IPR012674">
    <property type="entry name" value="Calycin"/>
</dbReference>
<dbReference type="Gene3D" id="2.40.128.20">
    <property type="match status" value="1"/>
</dbReference>
<comment type="function">
    <text evidence="2">Involved in the storage or transport of lipids necessary for membrane maintenance under stressful conditions. Displays a binding preference for lysophospholipids.</text>
</comment>
<dbReference type="EMBL" id="JBHTIF010000007">
    <property type="protein sequence ID" value="MFD0727643.1"/>
    <property type="molecule type" value="Genomic_DNA"/>
</dbReference>
<keyword evidence="2" id="KW-0446">Lipid-binding</keyword>
<comment type="similarity">
    <text evidence="1 2">Belongs to the calycin superfamily. Lipocalin family.</text>
</comment>
<comment type="caution">
    <text evidence="4">The sequence shown here is derived from an EMBL/GenBank/DDBJ whole genome shotgun (WGS) entry which is preliminary data.</text>
</comment>
<dbReference type="PIRSF" id="PIRSF036893">
    <property type="entry name" value="Lipocalin_ApoD"/>
    <property type="match status" value="1"/>
</dbReference>
<dbReference type="Pfam" id="PF08212">
    <property type="entry name" value="Lipocalin_2"/>
    <property type="match status" value="1"/>
</dbReference>
<feature type="domain" description="Lipocalin/cytosolic fatty-acid binding" evidence="3">
    <location>
        <begin position="40"/>
        <end position="181"/>
    </location>
</feature>
<dbReference type="PANTHER" id="PTHR10612:SF34">
    <property type="entry name" value="APOLIPOPROTEIN D"/>
    <property type="match status" value="1"/>
</dbReference>
<comment type="subunit">
    <text evidence="2">Homodimer.</text>
</comment>
<name>A0ABW2YL63_9GAMM</name>
<sequence>MKTGLFAIALGAVSLGALAAGAVYAFGGRDAPTIPPVVQVDLPRFMGDWYVIAHIPTFIEKDAYDAIETYAMREDGKVQTTYRQRKGSFDAPVKTMHPVGTVRPGTGNAVWGMQFVWPIKAEYVIVYIDEAYQQTIIGRSARDYVWVMARTPTISDADYDLHVARLRDLGYDVSKLRKVPQRAVAP</sequence>
<dbReference type="InterPro" id="IPR022271">
    <property type="entry name" value="Lipocalin_ApoD"/>
</dbReference>
<keyword evidence="2" id="KW-0732">Signal</keyword>
<dbReference type="PRINTS" id="PR01171">
    <property type="entry name" value="BCTLIPOCALIN"/>
</dbReference>
<organism evidence="4 5">
    <name type="scientific">Lysobacter brunescens</name>
    <dbReference type="NCBI Taxonomy" id="262323"/>
    <lineage>
        <taxon>Bacteria</taxon>
        <taxon>Pseudomonadati</taxon>
        <taxon>Pseudomonadota</taxon>
        <taxon>Gammaproteobacteria</taxon>
        <taxon>Lysobacterales</taxon>
        <taxon>Lysobacteraceae</taxon>
        <taxon>Lysobacter</taxon>
    </lineage>
</organism>
<comment type="subcellular location">
    <subcellularLocation>
        <location evidence="2">Cell outer membrane</location>
    </subcellularLocation>
</comment>
<reference evidence="5" key="1">
    <citation type="journal article" date="2019" name="Int. J. Syst. Evol. Microbiol.">
        <title>The Global Catalogue of Microorganisms (GCM) 10K type strain sequencing project: providing services to taxonomists for standard genome sequencing and annotation.</title>
        <authorList>
            <consortium name="The Broad Institute Genomics Platform"/>
            <consortium name="The Broad Institute Genome Sequencing Center for Infectious Disease"/>
            <person name="Wu L."/>
            <person name="Ma J."/>
        </authorList>
    </citation>
    <scope>NUCLEOTIDE SEQUENCE [LARGE SCALE GENOMIC DNA]</scope>
    <source>
        <strain evidence="5">CCUG 55585</strain>
    </source>
</reference>
<evidence type="ECO:0000313" key="4">
    <source>
        <dbReference type="EMBL" id="MFD0727643.1"/>
    </source>
</evidence>
<dbReference type="SUPFAM" id="SSF50814">
    <property type="entry name" value="Lipocalins"/>
    <property type="match status" value="1"/>
</dbReference>
<dbReference type="InterPro" id="IPR002446">
    <property type="entry name" value="Lipocalin_bac"/>
</dbReference>
<dbReference type="CDD" id="cd19438">
    <property type="entry name" value="lipocalin_Blc-like"/>
    <property type="match status" value="1"/>
</dbReference>
<protein>
    <recommendedName>
        <fullName evidence="2">Outer membrane lipoprotein Blc</fullName>
    </recommendedName>
</protein>
<dbReference type="InterPro" id="IPR047202">
    <property type="entry name" value="Lipocalin_Blc-like_dom"/>
</dbReference>
<evidence type="ECO:0000313" key="5">
    <source>
        <dbReference type="Proteomes" id="UP001597110"/>
    </source>
</evidence>
<proteinExistence type="inferred from homology"/>
<dbReference type="InterPro" id="IPR000566">
    <property type="entry name" value="Lipocln_cytosolic_FA-bd_dom"/>
</dbReference>
<keyword evidence="2" id="KW-0449">Lipoprotein</keyword>
<gene>
    <name evidence="4" type="ORF">ACFQ0E_18780</name>
</gene>
<evidence type="ECO:0000259" key="3">
    <source>
        <dbReference type="Pfam" id="PF08212"/>
    </source>
</evidence>
<evidence type="ECO:0000256" key="1">
    <source>
        <dbReference type="ARBA" id="ARBA00006889"/>
    </source>
</evidence>
<keyword evidence="5" id="KW-1185">Reference proteome</keyword>
<accession>A0ABW2YL63</accession>
<keyword evidence="2" id="KW-0998">Cell outer membrane</keyword>
<dbReference type="Proteomes" id="UP001597110">
    <property type="component" value="Unassembled WGS sequence"/>
</dbReference>
<keyword evidence="2" id="KW-0472">Membrane</keyword>
<dbReference type="RefSeq" id="WP_386826500.1">
    <property type="nucleotide sequence ID" value="NZ_JBHTIF010000007.1"/>
</dbReference>
<evidence type="ECO:0000256" key="2">
    <source>
        <dbReference type="PIRNR" id="PIRNR036893"/>
    </source>
</evidence>